<dbReference type="EC" id="1.5.1.3" evidence="3 7"/>
<comment type="function">
    <text evidence="7">Key enzyme in folate metabolism. Catalyzes an essential reaction for de novo glycine and purine synthesis, and for DNA precursor synthesis.</text>
</comment>
<dbReference type="GO" id="GO:0006730">
    <property type="term" value="P:one-carbon metabolic process"/>
    <property type="evidence" value="ECO:0007669"/>
    <property type="project" value="UniProtKB-KW"/>
</dbReference>
<accession>A0A4R7J980</accession>
<keyword evidence="5 7" id="KW-0521">NADP</keyword>
<dbReference type="GO" id="GO:0046654">
    <property type="term" value="P:tetrahydrofolate biosynthetic process"/>
    <property type="evidence" value="ECO:0007669"/>
    <property type="project" value="UniProtKB-UniPathway"/>
</dbReference>
<dbReference type="PANTHER" id="PTHR48069">
    <property type="entry name" value="DIHYDROFOLATE REDUCTASE"/>
    <property type="match status" value="1"/>
</dbReference>
<keyword evidence="10" id="KW-1185">Reference proteome</keyword>
<dbReference type="CDD" id="cd00209">
    <property type="entry name" value="DHFR"/>
    <property type="match status" value="1"/>
</dbReference>
<dbReference type="PANTHER" id="PTHR48069:SF3">
    <property type="entry name" value="DIHYDROFOLATE REDUCTASE"/>
    <property type="match status" value="1"/>
</dbReference>
<evidence type="ECO:0000256" key="4">
    <source>
        <dbReference type="ARBA" id="ARBA00022563"/>
    </source>
</evidence>
<keyword evidence="6 7" id="KW-0560">Oxidoreductase</keyword>
<evidence type="ECO:0000259" key="8">
    <source>
        <dbReference type="PROSITE" id="PS51330"/>
    </source>
</evidence>
<reference evidence="9 10" key="1">
    <citation type="submission" date="2019-03" db="EMBL/GenBank/DDBJ databases">
        <title>Genomic Encyclopedia of Archaeal and Bacterial Type Strains, Phase II (KMG-II): from individual species to whole genera.</title>
        <authorList>
            <person name="Goeker M."/>
        </authorList>
    </citation>
    <scope>NUCLEOTIDE SEQUENCE [LARGE SCALE GENOMIC DNA]</scope>
    <source>
        <strain evidence="9 10">DSM 24323</strain>
    </source>
</reference>
<dbReference type="UniPathway" id="UPA00077">
    <property type="reaction ID" value="UER00158"/>
</dbReference>
<dbReference type="InterPro" id="IPR024072">
    <property type="entry name" value="DHFR-like_dom_sf"/>
</dbReference>
<dbReference type="OrthoDB" id="9804315at2"/>
<dbReference type="Gene3D" id="3.40.430.10">
    <property type="entry name" value="Dihydrofolate Reductase, subunit A"/>
    <property type="match status" value="1"/>
</dbReference>
<dbReference type="RefSeq" id="WP_133754493.1">
    <property type="nucleotide sequence ID" value="NZ_SOAW01000001.1"/>
</dbReference>
<evidence type="ECO:0000313" key="9">
    <source>
        <dbReference type="EMBL" id="TDT34072.1"/>
    </source>
</evidence>
<organism evidence="9 10">
    <name type="scientific">Naumannella halotolerans</name>
    <dbReference type="NCBI Taxonomy" id="993414"/>
    <lineage>
        <taxon>Bacteria</taxon>
        <taxon>Bacillati</taxon>
        <taxon>Actinomycetota</taxon>
        <taxon>Actinomycetes</taxon>
        <taxon>Propionibacteriales</taxon>
        <taxon>Propionibacteriaceae</taxon>
        <taxon>Naumannella</taxon>
    </lineage>
</organism>
<gene>
    <name evidence="9" type="ORF">CLV29_1721</name>
</gene>
<protein>
    <recommendedName>
        <fullName evidence="3 7">Dihydrofolate reductase</fullName>
        <ecNumber evidence="3 7">1.5.1.3</ecNumber>
    </recommendedName>
</protein>
<dbReference type="PROSITE" id="PS51330">
    <property type="entry name" value="DHFR_2"/>
    <property type="match status" value="1"/>
</dbReference>
<sequence length="175" mass="19659">MPAAVPAVEDLTAIVIKGRGGVIGDGADQPFRISEDFQRFKSLTMGGVLIMGRKTHEAIGRPLPGRQTFVLTRDRDWSDDGVEVFADPDQALQCARARDRKVFICGGGEIYRLYWDRLTRLEVTEVDAEAPGDVTFPVIDVDRWFLSQVQPREGYEFQTWELLPERGTDRANNSS</sequence>
<dbReference type="GO" id="GO:0046452">
    <property type="term" value="P:dihydrofolate metabolic process"/>
    <property type="evidence" value="ECO:0007669"/>
    <property type="project" value="TreeGrafter"/>
</dbReference>
<evidence type="ECO:0000256" key="5">
    <source>
        <dbReference type="ARBA" id="ARBA00022857"/>
    </source>
</evidence>
<dbReference type="Pfam" id="PF00186">
    <property type="entry name" value="DHFR_1"/>
    <property type="match status" value="1"/>
</dbReference>
<comment type="caution">
    <text evidence="9">The sequence shown here is derived from an EMBL/GenBank/DDBJ whole genome shotgun (WGS) entry which is preliminary data.</text>
</comment>
<feature type="domain" description="DHFR" evidence="8">
    <location>
        <begin position="10"/>
        <end position="175"/>
    </location>
</feature>
<dbReference type="AlphaFoldDB" id="A0A4R7J980"/>
<evidence type="ECO:0000256" key="7">
    <source>
        <dbReference type="PIRNR" id="PIRNR000194"/>
    </source>
</evidence>
<dbReference type="InterPro" id="IPR012259">
    <property type="entry name" value="DHFR"/>
</dbReference>
<dbReference type="SUPFAM" id="SSF53597">
    <property type="entry name" value="Dihydrofolate reductase-like"/>
    <property type="match status" value="1"/>
</dbReference>
<dbReference type="Proteomes" id="UP000295371">
    <property type="component" value="Unassembled WGS sequence"/>
</dbReference>
<evidence type="ECO:0000256" key="2">
    <source>
        <dbReference type="ARBA" id="ARBA00009539"/>
    </source>
</evidence>
<comment type="catalytic activity">
    <reaction evidence="7">
        <text>(6S)-5,6,7,8-tetrahydrofolate + NADP(+) = 7,8-dihydrofolate + NADPH + H(+)</text>
        <dbReference type="Rhea" id="RHEA:15009"/>
        <dbReference type="ChEBI" id="CHEBI:15378"/>
        <dbReference type="ChEBI" id="CHEBI:57451"/>
        <dbReference type="ChEBI" id="CHEBI:57453"/>
        <dbReference type="ChEBI" id="CHEBI:57783"/>
        <dbReference type="ChEBI" id="CHEBI:58349"/>
        <dbReference type="EC" id="1.5.1.3"/>
    </reaction>
</comment>
<dbReference type="PRINTS" id="PR00070">
    <property type="entry name" value="DHFR"/>
</dbReference>
<dbReference type="GO" id="GO:0050661">
    <property type="term" value="F:NADP binding"/>
    <property type="evidence" value="ECO:0007669"/>
    <property type="project" value="InterPro"/>
</dbReference>
<dbReference type="GO" id="GO:0046655">
    <property type="term" value="P:folic acid metabolic process"/>
    <property type="evidence" value="ECO:0007669"/>
    <property type="project" value="TreeGrafter"/>
</dbReference>
<evidence type="ECO:0000256" key="1">
    <source>
        <dbReference type="ARBA" id="ARBA00004903"/>
    </source>
</evidence>
<dbReference type="InterPro" id="IPR001796">
    <property type="entry name" value="DHFR_dom"/>
</dbReference>
<comment type="pathway">
    <text evidence="1 7">Cofactor biosynthesis; tetrahydrofolate biosynthesis; 5,6,7,8-tetrahydrofolate from 7,8-dihydrofolate: step 1/1.</text>
</comment>
<dbReference type="GO" id="GO:0004146">
    <property type="term" value="F:dihydrofolate reductase activity"/>
    <property type="evidence" value="ECO:0007669"/>
    <property type="project" value="UniProtKB-EC"/>
</dbReference>
<dbReference type="EMBL" id="SOAW01000001">
    <property type="protein sequence ID" value="TDT34072.1"/>
    <property type="molecule type" value="Genomic_DNA"/>
</dbReference>
<name>A0A4R7J980_9ACTN</name>
<keyword evidence="4 7" id="KW-0554">One-carbon metabolism</keyword>
<proteinExistence type="inferred from homology"/>
<dbReference type="GO" id="GO:0005829">
    <property type="term" value="C:cytosol"/>
    <property type="evidence" value="ECO:0007669"/>
    <property type="project" value="TreeGrafter"/>
</dbReference>
<evidence type="ECO:0000313" key="10">
    <source>
        <dbReference type="Proteomes" id="UP000295371"/>
    </source>
</evidence>
<comment type="similarity">
    <text evidence="2 7">Belongs to the dihydrofolate reductase family.</text>
</comment>
<evidence type="ECO:0000256" key="3">
    <source>
        <dbReference type="ARBA" id="ARBA00012856"/>
    </source>
</evidence>
<evidence type="ECO:0000256" key="6">
    <source>
        <dbReference type="ARBA" id="ARBA00023002"/>
    </source>
</evidence>
<dbReference type="PIRSF" id="PIRSF000194">
    <property type="entry name" value="DHFR"/>
    <property type="match status" value="1"/>
</dbReference>